<proteinExistence type="predicted"/>
<evidence type="ECO:0000313" key="1">
    <source>
        <dbReference type="EMBL" id="CAG6789536.1"/>
    </source>
</evidence>
<name>A0A8D9FGL8_9HEMI</name>
<accession>A0A8D9FGL8</accession>
<sequence>MMRTPHVHQFRLSPQESVLFIDELEQLQDEFFGVCRRCVRALDDGTLFGGRGERVVSEVAVFGGRAGCAVIEGVLFVLLGSSGGSERFGADQLLEFNTLSLQLLLFNLNVRQLSLHTLIRHRLNIPLLGNRHWRGMSLLSSPLPVRALMRRETCTRRRH</sequence>
<dbReference type="EMBL" id="HBUF01665382">
    <property type="protein sequence ID" value="CAG6789532.1"/>
    <property type="molecule type" value="Transcribed_RNA"/>
</dbReference>
<protein>
    <submittedName>
        <fullName evidence="1">Uncharacterized protein</fullName>
    </submittedName>
</protein>
<dbReference type="EMBL" id="HBUF01665380">
    <property type="protein sequence ID" value="CAG6789526.1"/>
    <property type="molecule type" value="Transcribed_RNA"/>
</dbReference>
<reference evidence="1" key="1">
    <citation type="submission" date="2021-05" db="EMBL/GenBank/DDBJ databases">
        <authorList>
            <person name="Alioto T."/>
            <person name="Alioto T."/>
            <person name="Gomez Garrido J."/>
        </authorList>
    </citation>
    <scope>NUCLEOTIDE SEQUENCE</scope>
</reference>
<organism evidence="1">
    <name type="scientific">Cacopsylla melanoneura</name>
    <dbReference type="NCBI Taxonomy" id="428564"/>
    <lineage>
        <taxon>Eukaryota</taxon>
        <taxon>Metazoa</taxon>
        <taxon>Ecdysozoa</taxon>
        <taxon>Arthropoda</taxon>
        <taxon>Hexapoda</taxon>
        <taxon>Insecta</taxon>
        <taxon>Pterygota</taxon>
        <taxon>Neoptera</taxon>
        <taxon>Paraneoptera</taxon>
        <taxon>Hemiptera</taxon>
        <taxon>Sternorrhyncha</taxon>
        <taxon>Psylloidea</taxon>
        <taxon>Psyllidae</taxon>
        <taxon>Psyllinae</taxon>
        <taxon>Cacopsylla</taxon>
    </lineage>
</organism>
<dbReference type="AlphaFoldDB" id="A0A8D9FGL8"/>
<dbReference type="EMBL" id="HBUF01665383">
    <property type="protein sequence ID" value="CAG6789536.1"/>
    <property type="molecule type" value="Transcribed_RNA"/>
</dbReference>